<dbReference type="SUPFAM" id="SSF143100">
    <property type="entry name" value="TTHA1013/TTHA0281-like"/>
    <property type="match status" value="1"/>
</dbReference>
<feature type="domain" description="HicB-like antitoxin of toxin-antitoxin system" evidence="1">
    <location>
        <begin position="6"/>
        <end position="68"/>
    </location>
</feature>
<dbReference type="AlphaFoldDB" id="A0A0G1NY02"/>
<accession>A0A0G1NY02</accession>
<dbReference type="InterPro" id="IPR031807">
    <property type="entry name" value="HicB-like"/>
</dbReference>
<dbReference type="EMBL" id="LCMA01000025">
    <property type="protein sequence ID" value="KKU25574.1"/>
    <property type="molecule type" value="Genomic_DNA"/>
</dbReference>
<dbReference type="Proteomes" id="UP000034175">
    <property type="component" value="Unassembled WGS sequence"/>
</dbReference>
<dbReference type="InterPro" id="IPR035069">
    <property type="entry name" value="TTHA1013/TTHA0281-like"/>
</dbReference>
<reference evidence="2 3" key="1">
    <citation type="journal article" date="2015" name="Nature">
        <title>rRNA introns, odd ribosomes, and small enigmatic genomes across a large radiation of phyla.</title>
        <authorList>
            <person name="Brown C.T."/>
            <person name="Hug L.A."/>
            <person name="Thomas B.C."/>
            <person name="Sharon I."/>
            <person name="Castelle C.J."/>
            <person name="Singh A."/>
            <person name="Wilkins M.J."/>
            <person name="Williams K.H."/>
            <person name="Banfield J.F."/>
        </authorList>
    </citation>
    <scope>NUCLEOTIDE SEQUENCE [LARGE SCALE GENOMIC DNA]</scope>
</reference>
<sequence>MKYHTYRTIIEPDGKSFHGYAPALSGCHTFGKTIADTKKNLREAISVYLESLIADGEEIPEDASFESFETISFPLKKTYA</sequence>
<evidence type="ECO:0000313" key="3">
    <source>
        <dbReference type="Proteomes" id="UP000034175"/>
    </source>
</evidence>
<dbReference type="Pfam" id="PF15919">
    <property type="entry name" value="HicB_lk_antitox"/>
    <property type="match status" value="1"/>
</dbReference>
<name>A0A0G1NY02_9BACT</name>
<dbReference type="PROSITE" id="PS51257">
    <property type="entry name" value="PROKAR_LIPOPROTEIN"/>
    <property type="match status" value="1"/>
</dbReference>
<organism evidence="2 3">
    <name type="scientific">Candidatus Magasanikbacteria bacterium GW2011_GWA2_46_17</name>
    <dbReference type="NCBI Taxonomy" id="1619042"/>
    <lineage>
        <taxon>Bacteria</taxon>
        <taxon>Candidatus Magasanikiibacteriota</taxon>
    </lineage>
</organism>
<evidence type="ECO:0000313" key="2">
    <source>
        <dbReference type="EMBL" id="KKU25574.1"/>
    </source>
</evidence>
<gene>
    <name evidence="2" type="ORF">UX39_C0025G0014</name>
</gene>
<dbReference type="InterPro" id="IPR051404">
    <property type="entry name" value="TA_system_antitoxin"/>
</dbReference>
<dbReference type="PANTHER" id="PTHR34504">
    <property type="entry name" value="ANTITOXIN HICB"/>
    <property type="match status" value="1"/>
</dbReference>
<dbReference type="Gene3D" id="3.30.160.250">
    <property type="match status" value="1"/>
</dbReference>
<protein>
    <recommendedName>
        <fullName evidence="1">HicB-like antitoxin of toxin-antitoxin system domain-containing protein</fullName>
    </recommendedName>
</protein>
<dbReference type="PANTHER" id="PTHR34504:SF2">
    <property type="entry name" value="UPF0150 PROTEIN SSL0259"/>
    <property type="match status" value="1"/>
</dbReference>
<comment type="caution">
    <text evidence="2">The sequence shown here is derived from an EMBL/GenBank/DDBJ whole genome shotgun (WGS) entry which is preliminary data.</text>
</comment>
<proteinExistence type="predicted"/>
<evidence type="ECO:0000259" key="1">
    <source>
        <dbReference type="Pfam" id="PF15919"/>
    </source>
</evidence>